<dbReference type="SUPFAM" id="SSF52047">
    <property type="entry name" value="RNI-like"/>
    <property type="match status" value="1"/>
</dbReference>
<dbReference type="InterPro" id="IPR032675">
    <property type="entry name" value="LRR_dom_sf"/>
</dbReference>
<comment type="caution">
    <text evidence="3">The sequence shown here is derived from an EMBL/GenBank/DDBJ whole genome shotgun (WGS) entry which is preliminary data.</text>
</comment>
<protein>
    <submittedName>
        <fullName evidence="3">Uncharacterized protein</fullName>
    </submittedName>
</protein>
<reference evidence="3 4" key="1">
    <citation type="submission" date="2024-01" db="EMBL/GenBank/DDBJ databases">
        <title>A draft genome for a cacao thread blight-causing isolate of Paramarasmius palmivorus.</title>
        <authorList>
            <person name="Baruah I.K."/>
            <person name="Bukari Y."/>
            <person name="Amoako-Attah I."/>
            <person name="Meinhardt L.W."/>
            <person name="Bailey B.A."/>
            <person name="Cohen S.P."/>
        </authorList>
    </citation>
    <scope>NUCLEOTIDE SEQUENCE [LARGE SCALE GENOMIC DNA]</scope>
    <source>
        <strain evidence="3 4">GH-12</strain>
    </source>
</reference>
<evidence type="ECO:0000256" key="2">
    <source>
        <dbReference type="SAM" id="Phobius"/>
    </source>
</evidence>
<sequence>MAANLPNIGFVKLTKSTMSSVVQRMVDMNILARNSSLSKLFVKLPDGFAERSSATLSSCIRQMVDMNLVMSESMLTKLLDLAFFYIISTFTISFTIFFTLFTFTLFKTVVHLSLGWSRRLEPKQSTYGSAEVPLLLEQEDTSSQPPEPSSCTDGASPPHIDVAFPPLAEAPTSPVDSSPTTPSTPIHESRNLPAEVSTSDDDQPQTTPDTDAEDSESLCDEPTIPEIPISQPTPLPPYEHPEITSKVVSDGVYVDMERRLGSELTHSVYFRVGLPFEHSFQAFRTSPPRSSSYTILSCVPNSTDPDDYRLCVRHPLSKGIVEFEFDFTKSCSIRGLFPEMEDFVGDNFCIRIPNFFQTLVDLINSFAGEFERPADDGDAVTPLSEEMLARDTSYNVSEGWTRVSARDISSRAVAHTTYLHLFDSDEQIRVPTLRSFTFKGTSNDCVLPAEVGHLSFSQLKHVDLESVQISFHECWRLIANCKDLQTLCLRGPRIGENRDDGFFGGADIDETVATKMERLEIHDCSNSDVWPFLRKLRFEGEMLDLVLDLSEKGAESLAPSEVSKTLESVTQLLLPNSIRMHPNILGITTELKRGGRVVVERYIVRK</sequence>
<evidence type="ECO:0000313" key="4">
    <source>
        <dbReference type="Proteomes" id="UP001383192"/>
    </source>
</evidence>
<keyword evidence="2" id="KW-0812">Transmembrane</keyword>
<feature type="compositionally biased region" description="Polar residues" evidence="1">
    <location>
        <begin position="141"/>
        <end position="153"/>
    </location>
</feature>
<name>A0AAW0CIF8_9AGAR</name>
<dbReference type="AlphaFoldDB" id="A0AAW0CIF8"/>
<feature type="region of interest" description="Disordered" evidence="1">
    <location>
        <begin position="138"/>
        <end position="236"/>
    </location>
</feature>
<organism evidence="3 4">
    <name type="scientific">Paramarasmius palmivorus</name>
    <dbReference type="NCBI Taxonomy" id="297713"/>
    <lineage>
        <taxon>Eukaryota</taxon>
        <taxon>Fungi</taxon>
        <taxon>Dikarya</taxon>
        <taxon>Basidiomycota</taxon>
        <taxon>Agaricomycotina</taxon>
        <taxon>Agaricomycetes</taxon>
        <taxon>Agaricomycetidae</taxon>
        <taxon>Agaricales</taxon>
        <taxon>Marasmiineae</taxon>
        <taxon>Marasmiaceae</taxon>
        <taxon>Paramarasmius</taxon>
    </lineage>
</organism>
<dbReference type="Proteomes" id="UP001383192">
    <property type="component" value="Unassembled WGS sequence"/>
</dbReference>
<gene>
    <name evidence="3" type="ORF">VNI00_010666</name>
</gene>
<dbReference type="EMBL" id="JAYKXP010000043">
    <property type="protein sequence ID" value="KAK7038780.1"/>
    <property type="molecule type" value="Genomic_DNA"/>
</dbReference>
<keyword evidence="2" id="KW-1133">Transmembrane helix</keyword>
<accession>A0AAW0CIF8</accession>
<feature type="transmembrane region" description="Helical" evidence="2">
    <location>
        <begin position="82"/>
        <end position="106"/>
    </location>
</feature>
<evidence type="ECO:0000313" key="3">
    <source>
        <dbReference type="EMBL" id="KAK7038780.1"/>
    </source>
</evidence>
<keyword evidence="2" id="KW-0472">Membrane</keyword>
<feature type="compositionally biased region" description="Low complexity" evidence="1">
    <location>
        <begin position="171"/>
        <end position="185"/>
    </location>
</feature>
<evidence type="ECO:0000256" key="1">
    <source>
        <dbReference type="SAM" id="MobiDB-lite"/>
    </source>
</evidence>
<feature type="compositionally biased region" description="Acidic residues" evidence="1">
    <location>
        <begin position="210"/>
        <end position="219"/>
    </location>
</feature>
<keyword evidence="4" id="KW-1185">Reference proteome</keyword>
<proteinExistence type="predicted"/>
<dbReference type="Gene3D" id="3.80.10.10">
    <property type="entry name" value="Ribonuclease Inhibitor"/>
    <property type="match status" value="1"/>
</dbReference>